<proteinExistence type="inferred from homology"/>
<keyword evidence="5" id="KW-0067">ATP-binding</keyword>
<dbReference type="EMBL" id="DTIN01000040">
    <property type="protein sequence ID" value="HFX14258.1"/>
    <property type="molecule type" value="Genomic_DNA"/>
</dbReference>
<organism evidence="7">
    <name type="scientific">Dictyoglomus thermophilum</name>
    <dbReference type="NCBI Taxonomy" id="14"/>
    <lineage>
        <taxon>Bacteria</taxon>
        <taxon>Pseudomonadati</taxon>
        <taxon>Dictyoglomota</taxon>
        <taxon>Dictyoglomia</taxon>
        <taxon>Dictyoglomales</taxon>
        <taxon>Dictyoglomaceae</taxon>
        <taxon>Dictyoglomus</taxon>
    </lineage>
</organism>
<keyword evidence="2" id="KW-0808">Transferase</keyword>
<comment type="caution">
    <text evidence="7">The sequence shown here is derived from an EMBL/GenBank/DDBJ whole genome shotgun (WGS) entry which is preliminary data.</text>
</comment>
<dbReference type="GO" id="GO:0016301">
    <property type="term" value="F:kinase activity"/>
    <property type="evidence" value="ECO:0007669"/>
    <property type="project" value="UniProtKB-KW"/>
</dbReference>
<dbReference type="InterPro" id="IPR029056">
    <property type="entry name" value="Ribokinase-like"/>
</dbReference>
<keyword evidence="3" id="KW-0547">Nucleotide-binding</keyword>
<evidence type="ECO:0000313" key="7">
    <source>
        <dbReference type="EMBL" id="HFX14258.1"/>
    </source>
</evidence>
<evidence type="ECO:0000259" key="6">
    <source>
        <dbReference type="Pfam" id="PF00294"/>
    </source>
</evidence>
<evidence type="ECO:0000256" key="3">
    <source>
        <dbReference type="ARBA" id="ARBA00022741"/>
    </source>
</evidence>
<dbReference type="InterPro" id="IPR011611">
    <property type="entry name" value="PfkB_dom"/>
</dbReference>
<dbReference type="Pfam" id="PF00294">
    <property type="entry name" value="PfkB"/>
    <property type="match status" value="1"/>
</dbReference>
<dbReference type="InterPro" id="IPR050306">
    <property type="entry name" value="PfkB_Carbo_kinase"/>
</dbReference>
<dbReference type="SUPFAM" id="SSF53613">
    <property type="entry name" value="Ribokinase-like"/>
    <property type="match status" value="1"/>
</dbReference>
<dbReference type="PANTHER" id="PTHR43085">
    <property type="entry name" value="HEXOKINASE FAMILY MEMBER"/>
    <property type="match status" value="1"/>
</dbReference>
<evidence type="ECO:0000256" key="4">
    <source>
        <dbReference type="ARBA" id="ARBA00022777"/>
    </source>
</evidence>
<sequence>MILVSGESLIDFTPISLGDGYAYVPNPGGSPYNVAITLGKLRARVYFFGKISYDPFGEILYSNLIKNNVDTSFVLRDKYLTTLAFVILKDSEPYFIFYGDNTADTMLKEEEIPFIDSQKVKILHFGSISMIREPGCYVFEKMIFENYKNCIISFDPNVRPNLIVNKEQYLSRFENWVSRVDILKVSLADLKWLYGEEDLDKIAEKFINLGVKIFVVTLGKDGSVAYQKSNYVKVPGMKVKVIDTVGAGDSFMGGFLYYLYKLGKTVKKEISNLSLEELKNILIFANSVAALTCTRRGANPPNLDEVEKFMSNLYY</sequence>
<dbReference type="CDD" id="cd01167">
    <property type="entry name" value="bac_FRK"/>
    <property type="match status" value="1"/>
</dbReference>
<dbReference type="AlphaFoldDB" id="A0A7C3RJF4"/>
<protein>
    <submittedName>
        <fullName evidence="7">Carbohydrate kinase</fullName>
    </submittedName>
</protein>
<reference evidence="7" key="1">
    <citation type="journal article" date="2020" name="mSystems">
        <title>Genome- and Community-Level Interaction Insights into Carbon Utilization and Element Cycling Functions of Hydrothermarchaeota in Hydrothermal Sediment.</title>
        <authorList>
            <person name="Zhou Z."/>
            <person name="Liu Y."/>
            <person name="Xu W."/>
            <person name="Pan J."/>
            <person name="Luo Z.H."/>
            <person name="Li M."/>
        </authorList>
    </citation>
    <scope>NUCLEOTIDE SEQUENCE [LARGE SCALE GENOMIC DNA]</scope>
    <source>
        <strain evidence="7">SpSt-81</strain>
    </source>
</reference>
<comment type="similarity">
    <text evidence="1">Belongs to the carbohydrate kinase PfkB family.</text>
</comment>
<gene>
    <name evidence="7" type="ORF">ENW00_09000</name>
</gene>
<evidence type="ECO:0000256" key="5">
    <source>
        <dbReference type="ARBA" id="ARBA00022840"/>
    </source>
</evidence>
<feature type="domain" description="Carbohydrate kinase PfkB" evidence="6">
    <location>
        <begin position="2"/>
        <end position="301"/>
    </location>
</feature>
<dbReference type="PROSITE" id="PS00584">
    <property type="entry name" value="PFKB_KINASES_2"/>
    <property type="match status" value="1"/>
</dbReference>
<dbReference type="InterPro" id="IPR002173">
    <property type="entry name" value="Carboh/pur_kinase_PfkB_CS"/>
</dbReference>
<dbReference type="GO" id="GO:0005524">
    <property type="term" value="F:ATP binding"/>
    <property type="evidence" value="ECO:0007669"/>
    <property type="project" value="UniProtKB-KW"/>
</dbReference>
<keyword evidence="4 7" id="KW-0418">Kinase</keyword>
<evidence type="ECO:0000256" key="2">
    <source>
        <dbReference type="ARBA" id="ARBA00022679"/>
    </source>
</evidence>
<dbReference type="PANTHER" id="PTHR43085:SF1">
    <property type="entry name" value="PSEUDOURIDINE KINASE-RELATED"/>
    <property type="match status" value="1"/>
</dbReference>
<evidence type="ECO:0000256" key="1">
    <source>
        <dbReference type="ARBA" id="ARBA00010688"/>
    </source>
</evidence>
<dbReference type="Gene3D" id="3.40.1190.20">
    <property type="match status" value="1"/>
</dbReference>
<name>A0A7C3RJF4_DICTH</name>
<accession>A0A7C3RJF4</accession>